<feature type="transmembrane region" description="Helical" evidence="1">
    <location>
        <begin position="21"/>
        <end position="43"/>
    </location>
</feature>
<reference evidence="2" key="1">
    <citation type="submission" date="2018-05" db="EMBL/GenBank/DDBJ databases">
        <authorList>
            <person name="Lanie J.A."/>
            <person name="Ng W.-L."/>
            <person name="Kazmierczak K.M."/>
            <person name="Andrzejewski T.M."/>
            <person name="Davidsen T.M."/>
            <person name="Wayne K.J."/>
            <person name="Tettelin H."/>
            <person name="Glass J.I."/>
            <person name="Rusch D."/>
            <person name="Podicherti R."/>
            <person name="Tsui H.-C.T."/>
            <person name="Winkler M.E."/>
        </authorList>
    </citation>
    <scope>NUCLEOTIDE SEQUENCE</scope>
</reference>
<sequence length="65" mass="7168">MLRVVLKSLAQKSGFADNIPAPIYSAINVITALWPLVIVLLRIERPFDVLDSGQQADYDLSILSV</sequence>
<dbReference type="AlphaFoldDB" id="A0A381QS71"/>
<keyword evidence="1" id="KW-1133">Transmembrane helix</keyword>
<keyword evidence="1" id="KW-0472">Membrane</keyword>
<protein>
    <submittedName>
        <fullName evidence="2">Uncharacterized protein</fullName>
    </submittedName>
</protein>
<name>A0A381QS71_9ZZZZ</name>
<accession>A0A381QS71</accession>
<keyword evidence="1" id="KW-0812">Transmembrane</keyword>
<proteinExistence type="predicted"/>
<evidence type="ECO:0000256" key="1">
    <source>
        <dbReference type="SAM" id="Phobius"/>
    </source>
</evidence>
<organism evidence="2">
    <name type="scientific">marine metagenome</name>
    <dbReference type="NCBI Taxonomy" id="408172"/>
    <lineage>
        <taxon>unclassified sequences</taxon>
        <taxon>metagenomes</taxon>
        <taxon>ecological metagenomes</taxon>
    </lineage>
</organism>
<gene>
    <name evidence="2" type="ORF">METZ01_LOCUS35090</name>
</gene>
<evidence type="ECO:0000313" key="2">
    <source>
        <dbReference type="EMBL" id="SUZ82236.1"/>
    </source>
</evidence>
<dbReference type="EMBL" id="UINC01001497">
    <property type="protein sequence ID" value="SUZ82236.1"/>
    <property type="molecule type" value="Genomic_DNA"/>
</dbReference>